<organism evidence="2 3">
    <name type="scientific">Puccinia sorghi</name>
    <dbReference type="NCBI Taxonomy" id="27349"/>
    <lineage>
        <taxon>Eukaryota</taxon>
        <taxon>Fungi</taxon>
        <taxon>Dikarya</taxon>
        <taxon>Basidiomycota</taxon>
        <taxon>Pucciniomycotina</taxon>
        <taxon>Pucciniomycetes</taxon>
        <taxon>Pucciniales</taxon>
        <taxon>Pucciniaceae</taxon>
        <taxon>Puccinia</taxon>
    </lineage>
</organism>
<reference evidence="2 3" key="1">
    <citation type="submission" date="2015-08" db="EMBL/GenBank/DDBJ databases">
        <title>Next Generation Sequencing and Analysis of the Genome of Puccinia sorghi L Schw, the Causal Agent of Maize Common Rust.</title>
        <authorList>
            <person name="Rochi L."/>
            <person name="Burguener G."/>
            <person name="Darino M."/>
            <person name="Turjanski A."/>
            <person name="Kreff E."/>
            <person name="Dieguez M.J."/>
            <person name="Sacco F."/>
        </authorList>
    </citation>
    <scope>NUCLEOTIDE SEQUENCE [LARGE SCALE GENOMIC DNA]</scope>
    <source>
        <strain evidence="2 3">RO10H11247</strain>
    </source>
</reference>
<evidence type="ECO:0000313" key="2">
    <source>
        <dbReference type="EMBL" id="KNZ46174.1"/>
    </source>
</evidence>
<keyword evidence="3" id="KW-1185">Reference proteome</keyword>
<accession>A0A0L6UC78</accession>
<name>A0A0L6UC78_9BASI</name>
<gene>
    <name evidence="2" type="ORF">VP01_7499g1</name>
</gene>
<feature type="region of interest" description="Disordered" evidence="1">
    <location>
        <begin position="30"/>
        <end position="50"/>
    </location>
</feature>
<dbReference type="VEuPathDB" id="FungiDB:VP01_7499g1"/>
<protein>
    <submittedName>
        <fullName evidence="2">Uncharacterized protein</fullName>
    </submittedName>
</protein>
<evidence type="ECO:0000256" key="1">
    <source>
        <dbReference type="SAM" id="MobiDB-lite"/>
    </source>
</evidence>
<evidence type="ECO:0000313" key="3">
    <source>
        <dbReference type="Proteomes" id="UP000037035"/>
    </source>
</evidence>
<sequence>MWIQIKQTTNLVEENFEVKGGEFVFPDDSRRKGWPAEMGTREDKKNSHCGGASVLSGSAIEQPIESLDVHPSSSCLASLRGSCSTNKGSTGEG</sequence>
<dbReference type="AlphaFoldDB" id="A0A0L6UC78"/>
<proteinExistence type="predicted"/>
<comment type="caution">
    <text evidence="2">The sequence shown here is derived from an EMBL/GenBank/DDBJ whole genome shotgun (WGS) entry which is preliminary data.</text>
</comment>
<dbReference type="Proteomes" id="UP000037035">
    <property type="component" value="Unassembled WGS sequence"/>
</dbReference>
<dbReference type="EMBL" id="LAVV01012937">
    <property type="protein sequence ID" value="KNZ46174.1"/>
    <property type="molecule type" value="Genomic_DNA"/>
</dbReference>